<reference evidence="3 4" key="1">
    <citation type="journal article" date="2011" name="Stand. Genomic Sci.">
        <title>Genome sequence of the moderately thermophilic halophile Flexistipes sinusarabici strain (MAS10).</title>
        <authorList>
            <person name="Lapidus A."/>
            <person name="Chertkov O."/>
            <person name="Nolan M."/>
            <person name="Lucas S."/>
            <person name="Hammon N."/>
            <person name="Deshpande S."/>
            <person name="Cheng J.F."/>
            <person name="Tapia R."/>
            <person name="Han C."/>
            <person name="Goodwin L."/>
            <person name="Pitluck S."/>
            <person name="Liolios K."/>
            <person name="Pagani I."/>
            <person name="Ivanova N."/>
            <person name="Huntemann M."/>
            <person name="Mavromatis K."/>
            <person name="Mikhailova N."/>
            <person name="Pati A."/>
            <person name="Chen A."/>
            <person name="Palaniappan K."/>
            <person name="Land M."/>
            <person name="Hauser L."/>
            <person name="Brambilla E.M."/>
            <person name="Rohde M."/>
            <person name="Abt B."/>
            <person name="Spring S."/>
            <person name="Goker M."/>
            <person name="Bristow J."/>
            <person name="Eisen J.A."/>
            <person name="Markowitz V."/>
            <person name="Hugenholtz P."/>
            <person name="Kyrpides N.C."/>
            <person name="Klenk H.P."/>
            <person name="Woyke T."/>
        </authorList>
    </citation>
    <scope>NUCLEOTIDE SEQUENCE [LARGE SCALE GENOMIC DNA]</scope>
    <source>
        <strain evidence="3">DSM 4947</strain>
        <strain evidence="4">DSM 4947 / MAS 10</strain>
    </source>
</reference>
<keyword evidence="1" id="KW-0175">Coiled coil</keyword>
<dbReference type="AlphaFoldDB" id="F8E450"/>
<gene>
    <name evidence="2" type="ordered locus">Flexsi_0314</name>
    <name evidence="3" type="ordered locus">Flexsi_0729</name>
</gene>
<dbReference type="GO" id="GO:0004803">
    <property type="term" value="F:transposase activity"/>
    <property type="evidence" value="ECO:0007669"/>
    <property type="project" value="InterPro"/>
</dbReference>
<dbReference type="STRING" id="717231.Flexsi_0314"/>
<dbReference type="OrthoDB" id="9800877at2"/>
<dbReference type="EMBL" id="CP002858">
    <property type="protein sequence ID" value="AEI14004.1"/>
    <property type="molecule type" value="Genomic_DNA"/>
</dbReference>
<dbReference type="HOGENOM" id="CLU_027402_36_0_0"/>
<dbReference type="GO" id="GO:0006313">
    <property type="term" value="P:DNA transposition"/>
    <property type="evidence" value="ECO:0007669"/>
    <property type="project" value="InterPro"/>
</dbReference>
<reference evidence="4" key="2">
    <citation type="submission" date="2011-06" db="EMBL/GenBank/DDBJ databases">
        <title>The complete genome of Flexistipes sinusarabici DSM 4947.</title>
        <authorList>
            <person name="Lucas S."/>
            <person name="Han J."/>
            <person name="Lapidus A."/>
            <person name="Bruce D."/>
            <person name="Goodwin L."/>
            <person name="Pitluck S."/>
            <person name="Peters L."/>
            <person name="Kyrpides N."/>
            <person name="Mavromatis K."/>
            <person name="Ivanova N."/>
            <person name="Mikhailova N."/>
            <person name="Chertkov O."/>
            <person name="Detter J.C."/>
            <person name="Tapia R."/>
            <person name="Han C."/>
            <person name="Land M."/>
            <person name="Hauser L."/>
            <person name="Markowitz V."/>
            <person name="Cheng J.-F."/>
            <person name="Hugenholtz P."/>
            <person name="Woyke T."/>
            <person name="Wu D."/>
            <person name="Spring S."/>
            <person name="Schroeder M."/>
            <person name="Brambilla E."/>
            <person name="Klenk H.-P."/>
            <person name="Eisen J.A."/>
        </authorList>
    </citation>
    <scope>NUCLEOTIDE SEQUENCE [LARGE SCALE GENOMIC DNA]</scope>
    <source>
        <strain evidence="4">DSM 4947 / MAS 10</strain>
    </source>
</reference>
<accession>F8E450</accession>
<evidence type="ECO:0000313" key="3">
    <source>
        <dbReference type="EMBL" id="AEI14403.1"/>
    </source>
</evidence>
<dbReference type="InterPro" id="IPR036388">
    <property type="entry name" value="WH-like_DNA-bd_sf"/>
</dbReference>
<sequence>MSSSRRQFTAEEKYEMVKEVLSKAKSVSEICREHNIHPNQYYRWQRNFLEGALEGFRGRTESKKLKRLEAEKANKEAELNRLNGVVAEVVKENIVLKKKYSD</sequence>
<evidence type="ECO:0000256" key="1">
    <source>
        <dbReference type="SAM" id="Coils"/>
    </source>
</evidence>
<dbReference type="SUPFAM" id="SSF48295">
    <property type="entry name" value="TrpR-like"/>
    <property type="match status" value="1"/>
</dbReference>
<dbReference type="KEGG" id="fsi:Flexsi_0314"/>
<dbReference type="EMBL" id="CP002858">
    <property type="protein sequence ID" value="AEI14403.1"/>
    <property type="molecule type" value="Genomic_DNA"/>
</dbReference>
<dbReference type="GO" id="GO:0043565">
    <property type="term" value="F:sequence-specific DNA binding"/>
    <property type="evidence" value="ECO:0007669"/>
    <property type="project" value="InterPro"/>
</dbReference>
<dbReference type="Gene3D" id="1.10.10.10">
    <property type="entry name" value="Winged helix-like DNA-binding domain superfamily/Winged helix DNA-binding domain"/>
    <property type="match status" value="1"/>
</dbReference>
<dbReference type="Proteomes" id="UP000006621">
    <property type="component" value="Chromosome"/>
</dbReference>
<dbReference type="InterPro" id="IPR010921">
    <property type="entry name" value="Trp_repressor/repl_initiator"/>
</dbReference>
<feature type="coiled-coil region" evidence="1">
    <location>
        <begin position="58"/>
        <end position="92"/>
    </location>
</feature>
<proteinExistence type="predicted"/>
<evidence type="ECO:0000313" key="2">
    <source>
        <dbReference type="EMBL" id="AEI14004.1"/>
    </source>
</evidence>
<dbReference type="InterPro" id="IPR002514">
    <property type="entry name" value="Transposase_8"/>
</dbReference>
<dbReference type="RefSeq" id="WP_013885515.1">
    <property type="nucleotide sequence ID" value="NC_015672.1"/>
</dbReference>
<keyword evidence="4" id="KW-1185">Reference proteome</keyword>
<evidence type="ECO:0000313" key="4">
    <source>
        <dbReference type="Proteomes" id="UP000006621"/>
    </source>
</evidence>
<name>F8E450_FLESM</name>
<dbReference type="KEGG" id="fsi:Flexsi_0729"/>
<dbReference type="Pfam" id="PF01527">
    <property type="entry name" value="HTH_Tnp_1"/>
    <property type="match status" value="1"/>
</dbReference>
<dbReference type="eggNOG" id="COG2963">
    <property type="taxonomic scope" value="Bacteria"/>
</dbReference>
<organism evidence="3 4">
    <name type="scientific">Flexistipes sinusarabici (strain ATCC 49648 / DSM 4947 / MAS 10)</name>
    <dbReference type="NCBI Taxonomy" id="717231"/>
    <lineage>
        <taxon>Bacteria</taxon>
        <taxon>Pseudomonadati</taxon>
        <taxon>Deferribacterota</taxon>
        <taxon>Deferribacteres</taxon>
        <taxon>Deferribacterales</taxon>
        <taxon>Flexistipitaceae</taxon>
        <taxon>Flexistipes</taxon>
    </lineage>
</organism>
<protein>
    <submittedName>
        <fullName evidence="3">Transposase IS3/IS911 family protein</fullName>
    </submittedName>
</protein>